<dbReference type="Gene3D" id="2.30.130.110">
    <property type="match status" value="1"/>
</dbReference>
<dbReference type="Proteomes" id="UP000236884">
    <property type="component" value="Chromosome"/>
</dbReference>
<feature type="domain" description="SAF" evidence="2">
    <location>
        <begin position="11"/>
        <end position="85"/>
    </location>
</feature>
<gene>
    <name evidence="3" type="primary">uxaA</name>
    <name evidence="3" type="ORF">GJW-30_1_04396</name>
</gene>
<evidence type="ECO:0000259" key="2">
    <source>
        <dbReference type="SMART" id="SM00858"/>
    </source>
</evidence>
<dbReference type="EC" id="4.2.1.7" evidence="3"/>
<keyword evidence="4" id="KW-1185">Reference proteome</keyword>
<accession>A0A0S3Q0X4</accession>
<evidence type="ECO:0000313" key="3">
    <source>
        <dbReference type="EMBL" id="BAT61834.1"/>
    </source>
</evidence>
<evidence type="ECO:0000256" key="1">
    <source>
        <dbReference type="ARBA" id="ARBA00023239"/>
    </source>
</evidence>
<evidence type="ECO:0000313" key="4">
    <source>
        <dbReference type="Proteomes" id="UP000236884"/>
    </source>
</evidence>
<proteinExistence type="predicted"/>
<organism evidence="3 4">
    <name type="scientific">Variibacter gotjawalensis</name>
    <dbReference type="NCBI Taxonomy" id="1333996"/>
    <lineage>
        <taxon>Bacteria</taxon>
        <taxon>Pseudomonadati</taxon>
        <taxon>Pseudomonadota</taxon>
        <taxon>Alphaproteobacteria</taxon>
        <taxon>Hyphomicrobiales</taxon>
        <taxon>Nitrobacteraceae</taxon>
        <taxon>Variibacter</taxon>
    </lineage>
</organism>
<name>A0A0S3Q0X4_9BRAD</name>
<reference evidence="3 4" key="1">
    <citation type="submission" date="2015-08" db="EMBL/GenBank/DDBJ databases">
        <title>Investigation of the bacterial diversity of lava forest soil.</title>
        <authorList>
            <person name="Lee J.S."/>
        </authorList>
    </citation>
    <scope>NUCLEOTIDE SEQUENCE [LARGE SCALE GENOMIC DNA]</scope>
    <source>
        <strain evidence="3 4">GJW-30</strain>
    </source>
</reference>
<dbReference type="PANTHER" id="PTHR30536">
    <property type="entry name" value="ALTRONATE/GALACTARATE DEHYDRATASE"/>
    <property type="match status" value="1"/>
</dbReference>
<dbReference type="OrthoDB" id="9804574at2"/>
<dbReference type="KEGG" id="vgo:GJW-30_1_04396"/>
<sequence length="97" mass="10196">MARAIVLNGDDNVATLVDSARKGEAVQLAGNAKGLVDLVRDVAFGHKFALRPIAKGETILKYGKVIGQATDAIATGDHVHVHNVEALRGRGDKQGAR</sequence>
<dbReference type="InterPro" id="IPR044144">
    <property type="entry name" value="SAF_UxaA/GarD"/>
</dbReference>
<dbReference type="InterPro" id="IPR052172">
    <property type="entry name" value="UxaA_altronate/galactarate_dh"/>
</dbReference>
<dbReference type="EMBL" id="AP014946">
    <property type="protein sequence ID" value="BAT61834.1"/>
    <property type="molecule type" value="Genomic_DNA"/>
</dbReference>
<keyword evidence="1 3" id="KW-0456">Lyase</keyword>
<dbReference type="SMART" id="SM00858">
    <property type="entry name" value="SAF"/>
    <property type="match status" value="1"/>
</dbReference>
<dbReference type="InterPro" id="IPR013974">
    <property type="entry name" value="SAF"/>
</dbReference>
<dbReference type="AlphaFoldDB" id="A0A0S3Q0X4"/>
<dbReference type="CDD" id="cd11613">
    <property type="entry name" value="SAF_AH_GD"/>
    <property type="match status" value="1"/>
</dbReference>
<protein>
    <submittedName>
        <fullName evidence="3">Altronate dehydratase</fullName>
        <ecNumber evidence="3">4.2.1.7</ecNumber>
    </submittedName>
</protein>
<dbReference type="Pfam" id="PF08666">
    <property type="entry name" value="SAF"/>
    <property type="match status" value="1"/>
</dbReference>
<dbReference type="PANTHER" id="PTHR30536:SF5">
    <property type="entry name" value="ALTRONATE DEHYDRATASE"/>
    <property type="match status" value="1"/>
</dbReference>
<dbReference type="GO" id="GO:0008789">
    <property type="term" value="F:altronate dehydratase activity"/>
    <property type="evidence" value="ECO:0007669"/>
    <property type="project" value="UniProtKB-EC"/>
</dbReference>
<dbReference type="GO" id="GO:0019698">
    <property type="term" value="P:D-galacturonate catabolic process"/>
    <property type="evidence" value="ECO:0007669"/>
    <property type="project" value="TreeGrafter"/>
</dbReference>